<evidence type="ECO:0000256" key="2">
    <source>
        <dbReference type="ARBA" id="ARBA00022771"/>
    </source>
</evidence>
<dbReference type="PROSITE" id="PS50884">
    <property type="entry name" value="ZF_DOF_2"/>
    <property type="match status" value="1"/>
</dbReference>
<protein>
    <recommendedName>
        <fullName evidence="9">Dof zinc finger protein</fullName>
    </recommendedName>
</protein>
<dbReference type="InterPro" id="IPR045174">
    <property type="entry name" value="Dof"/>
</dbReference>
<dbReference type="InterPro" id="IPR003851">
    <property type="entry name" value="Znf_Dof"/>
</dbReference>
<dbReference type="GO" id="GO:0005634">
    <property type="term" value="C:nucleus"/>
    <property type="evidence" value="ECO:0007669"/>
    <property type="project" value="UniProtKB-SubCell"/>
</dbReference>
<reference evidence="12 13" key="1">
    <citation type="submission" date="2023-10" db="EMBL/GenBank/DDBJ databases">
        <title>Chromosome-scale genome assembly provides insights into flower coloration mechanisms of Canna indica.</title>
        <authorList>
            <person name="Li C."/>
        </authorList>
    </citation>
    <scope>NUCLEOTIDE SEQUENCE [LARGE SCALE GENOMIC DNA]</scope>
    <source>
        <tissue evidence="12">Flower</tissue>
    </source>
</reference>
<dbReference type="AlphaFoldDB" id="A0AAQ3Q9K4"/>
<keyword evidence="4 9" id="KW-0805">Transcription regulation</keyword>
<keyword evidence="7 8" id="KW-0539">Nucleus</keyword>
<feature type="region of interest" description="Disordered" evidence="10">
    <location>
        <begin position="88"/>
        <end position="115"/>
    </location>
</feature>
<evidence type="ECO:0000313" key="13">
    <source>
        <dbReference type="Proteomes" id="UP001327560"/>
    </source>
</evidence>
<evidence type="ECO:0000256" key="10">
    <source>
        <dbReference type="SAM" id="MobiDB-lite"/>
    </source>
</evidence>
<dbReference type="GO" id="GO:0008270">
    <property type="term" value="F:zinc ion binding"/>
    <property type="evidence" value="ECO:0007669"/>
    <property type="project" value="UniProtKB-KW"/>
</dbReference>
<evidence type="ECO:0000259" key="11">
    <source>
        <dbReference type="PROSITE" id="PS50884"/>
    </source>
</evidence>
<dbReference type="GO" id="GO:0003677">
    <property type="term" value="F:DNA binding"/>
    <property type="evidence" value="ECO:0007669"/>
    <property type="project" value="UniProtKB-UniRule"/>
</dbReference>
<evidence type="ECO:0000256" key="5">
    <source>
        <dbReference type="ARBA" id="ARBA00023125"/>
    </source>
</evidence>
<dbReference type="Proteomes" id="UP001327560">
    <property type="component" value="Chromosome 4"/>
</dbReference>
<comment type="function">
    <text evidence="9">Transcription factor that binds specifically to a 5'-AA[AG]G-3' consensus core sequence.</text>
</comment>
<evidence type="ECO:0000256" key="7">
    <source>
        <dbReference type="ARBA" id="ARBA00023242"/>
    </source>
</evidence>
<dbReference type="PROSITE" id="PS01361">
    <property type="entry name" value="ZF_DOF_1"/>
    <property type="match status" value="1"/>
</dbReference>
<evidence type="ECO:0000256" key="6">
    <source>
        <dbReference type="ARBA" id="ARBA00023163"/>
    </source>
</evidence>
<organism evidence="12 13">
    <name type="scientific">Canna indica</name>
    <name type="common">Indian-shot</name>
    <dbReference type="NCBI Taxonomy" id="4628"/>
    <lineage>
        <taxon>Eukaryota</taxon>
        <taxon>Viridiplantae</taxon>
        <taxon>Streptophyta</taxon>
        <taxon>Embryophyta</taxon>
        <taxon>Tracheophyta</taxon>
        <taxon>Spermatophyta</taxon>
        <taxon>Magnoliopsida</taxon>
        <taxon>Liliopsida</taxon>
        <taxon>Zingiberales</taxon>
        <taxon>Cannaceae</taxon>
        <taxon>Canna</taxon>
    </lineage>
</organism>
<accession>A0AAQ3Q9K4</accession>
<dbReference type="PANTHER" id="PTHR31992:SF334">
    <property type="entry name" value="DOF ZINC FINGER PROTEIN"/>
    <property type="match status" value="1"/>
</dbReference>
<dbReference type="Pfam" id="PF02701">
    <property type="entry name" value="Zn_ribbon_Dof"/>
    <property type="match status" value="1"/>
</dbReference>
<name>A0AAQ3Q9K4_9LILI</name>
<keyword evidence="2 8" id="KW-0863">Zinc-finger</keyword>
<keyword evidence="5 8" id="KW-0238">DNA-binding</keyword>
<dbReference type="EMBL" id="CP136893">
    <property type="protein sequence ID" value="WOL04371.1"/>
    <property type="molecule type" value="Genomic_DNA"/>
</dbReference>
<evidence type="ECO:0000256" key="9">
    <source>
        <dbReference type="RuleBase" id="RU369094"/>
    </source>
</evidence>
<evidence type="ECO:0000256" key="8">
    <source>
        <dbReference type="PROSITE-ProRule" id="PRU00071"/>
    </source>
</evidence>
<keyword evidence="13" id="KW-1185">Reference proteome</keyword>
<keyword evidence="3 9" id="KW-0862">Zinc</keyword>
<evidence type="ECO:0000256" key="3">
    <source>
        <dbReference type="ARBA" id="ARBA00022833"/>
    </source>
</evidence>
<dbReference type="PANTHER" id="PTHR31992">
    <property type="entry name" value="DOF ZINC FINGER PROTEIN DOF1.4-RELATED"/>
    <property type="match status" value="1"/>
</dbReference>
<proteinExistence type="predicted"/>
<dbReference type="GO" id="GO:0003700">
    <property type="term" value="F:DNA-binding transcription factor activity"/>
    <property type="evidence" value="ECO:0007669"/>
    <property type="project" value="UniProtKB-UniRule"/>
</dbReference>
<feature type="domain" description="Dof-type" evidence="11">
    <location>
        <begin position="41"/>
        <end position="95"/>
    </location>
</feature>
<evidence type="ECO:0000313" key="12">
    <source>
        <dbReference type="EMBL" id="WOL04371.1"/>
    </source>
</evidence>
<comment type="subcellular location">
    <subcellularLocation>
        <location evidence="8 9">Nucleus</location>
    </subcellularLocation>
</comment>
<keyword evidence="1 9" id="KW-0479">Metal-binding</keyword>
<keyword evidence="6 9" id="KW-0804">Transcription</keyword>
<sequence>MGEHHDQLKGLVLNPNNNIQQQQQQQEEAMKKPRPQPEQALKCPRCASTNTKFCYYNNYSLSQPRYFCKACRRYWTQGGSLRNVLAGGGSCRKNKRTSSSSSKKPQDHDLISTNSLINPPNSFITPLALGHANGNPNGSFLDILRCAASPIDHALSPIAGLGNNLYCTGFDGVGGGGGGGDGVLCFEGGLLLGEEATTSQQVGVDATNGDGAGCSSSTTTSWHGGGLMNDSFMSGAIMDMASTLGDVYAFF</sequence>
<evidence type="ECO:0000256" key="1">
    <source>
        <dbReference type="ARBA" id="ARBA00022723"/>
    </source>
</evidence>
<evidence type="ECO:0000256" key="4">
    <source>
        <dbReference type="ARBA" id="ARBA00023015"/>
    </source>
</evidence>
<feature type="region of interest" description="Disordered" evidence="10">
    <location>
        <begin position="1"/>
        <end position="41"/>
    </location>
</feature>
<gene>
    <name evidence="12" type="ORF">Cni_G13092</name>
</gene>